<comment type="caution">
    <text evidence="2">The sequence shown here is derived from an EMBL/GenBank/DDBJ whole genome shotgun (WGS) entry which is preliminary data.</text>
</comment>
<feature type="compositionally biased region" description="Low complexity" evidence="1">
    <location>
        <begin position="91"/>
        <end position="104"/>
    </location>
</feature>
<dbReference type="GeneID" id="37113349"/>
<sequence>MPMPSSKPPQLPHLSNPSSKPCRHASPPLIPALITPPSTTPTATPCRLSMPASPTISTPSPYTSTPKCTQPNAKCSTSNPAFPLPPPPSTPSNTSSPPHSLTTPRAPPTPASTPSTALRAADLLRDLVPDAGHLHHMPTHLDILVGDYRRAIASNTAAVHADNKYLALHGAKNMYSFYRLHDYHSLIYAAMLSGQRQIALQALDPMESTLTEDILTTQSPPLADWLEFFKSVRVHVYIRFGMWDEIIALPLPPAEKQDLYCVTTAMTYYGKGIAYAATRNLTDADIQRELYLAAANRVPESRRDYPNRIVDVMKVATAMLNGEIEYRRDNFDVAFEHLRQAVREDDALLYTEPWGWMVPTRHAYGALLLEQGHVEEAARAYAEDLGIEDRLTRAHQHPGTVWALHGYYECLERLGRHAEARIIKQQLDVAVGVADVHFLVV</sequence>
<dbReference type="InterPro" id="IPR011990">
    <property type="entry name" value="TPR-like_helical_dom_sf"/>
</dbReference>
<feature type="compositionally biased region" description="Low complexity" evidence="1">
    <location>
        <begin position="31"/>
        <end position="69"/>
    </location>
</feature>
<name>A0A317X346_9EURO</name>
<feature type="region of interest" description="Disordered" evidence="1">
    <location>
        <begin position="1"/>
        <end position="115"/>
    </location>
</feature>
<dbReference type="STRING" id="1450535.A0A317X346"/>
<keyword evidence="3" id="KW-1185">Reference proteome</keyword>
<evidence type="ECO:0000256" key="1">
    <source>
        <dbReference type="SAM" id="MobiDB-lite"/>
    </source>
</evidence>
<dbReference type="RefSeq" id="XP_025469810.1">
    <property type="nucleotide sequence ID" value="XM_025611206.1"/>
</dbReference>
<evidence type="ECO:0008006" key="4">
    <source>
        <dbReference type="Google" id="ProtNLM"/>
    </source>
</evidence>
<feature type="compositionally biased region" description="Pro residues" evidence="1">
    <location>
        <begin position="1"/>
        <end position="11"/>
    </location>
</feature>
<dbReference type="Gene3D" id="1.25.40.10">
    <property type="entry name" value="Tetratricopeptide repeat domain"/>
    <property type="match status" value="1"/>
</dbReference>
<dbReference type="EMBL" id="MSFK01000007">
    <property type="protein sequence ID" value="PWY93049.1"/>
    <property type="molecule type" value="Genomic_DNA"/>
</dbReference>
<proteinExistence type="predicted"/>
<protein>
    <recommendedName>
        <fullName evidence="4">TPR-like protein</fullName>
    </recommendedName>
</protein>
<dbReference type="PANTHER" id="PTHR45588">
    <property type="entry name" value="TPR DOMAIN-CONTAINING PROTEIN"/>
    <property type="match status" value="1"/>
</dbReference>
<dbReference type="PANTHER" id="PTHR45588:SF1">
    <property type="entry name" value="WW DOMAIN-CONTAINING PROTEIN"/>
    <property type="match status" value="1"/>
</dbReference>
<evidence type="ECO:0000313" key="3">
    <source>
        <dbReference type="Proteomes" id="UP000246702"/>
    </source>
</evidence>
<reference evidence="2 3" key="1">
    <citation type="submission" date="2016-12" db="EMBL/GenBank/DDBJ databases">
        <title>The genomes of Aspergillus section Nigri reveals drivers in fungal speciation.</title>
        <authorList>
            <consortium name="DOE Joint Genome Institute"/>
            <person name="Vesth T.C."/>
            <person name="Nybo J."/>
            <person name="Theobald S."/>
            <person name="Brandl J."/>
            <person name="Frisvad J.C."/>
            <person name="Nielsen K.F."/>
            <person name="Lyhne E.K."/>
            <person name="Kogle M.E."/>
            <person name="Kuo A."/>
            <person name="Riley R."/>
            <person name="Clum A."/>
            <person name="Nolan M."/>
            <person name="Lipzen A."/>
            <person name="Salamov A."/>
            <person name="Henrissat B."/>
            <person name="Wiebenga A."/>
            <person name="De Vries R.P."/>
            <person name="Grigoriev I.V."/>
            <person name="Mortensen U.H."/>
            <person name="Andersen M.R."/>
            <person name="Baker S.E."/>
        </authorList>
    </citation>
    <scope>NUCLEOTIDE SEQUENCE [LARGE SCALE GENOMIC DNA]</scope>
    <source>
        <strain evidence="2 3">CBS 115572</strain>
    </source>
</reference>
<gene>
    <name evidence="2" type="ORF">BO94DRAFT_532845</name>
</gene>
<evidence type="ECO:0000313" key="2">
    <source>
        <dbReference type="EMBL" id="PWY93049.1"/>
    </source>
</evidence>
<organism evidence="2 3">
    <name type="scientific">Aspergillus sclerotioniger CBS 115572</name>
    <dbReference type="NCBI Taxonomy" id="1450535"/>
    <lineage>
        <taxon>Eukaryota</taxon>
        <taxon>Fungi</taxon>
        <taxon>Dikarya</taxon>
        <taxon>Ascomycota</taxon>
        <taxon>Pezizomycotina</taxon>
        <taxon>Eurotiomycetes</taxon>
        <taxon>Eurotiomycetidae</taxon>
        <taxon>Eurotiales</taxon>
        <taxon>Aspergillaceae</taxon>
        <taxon>Aspergillus</taxon>
        <taxon>Aspergillus subgen. Circumdati</taxon>
    </lineage>
</organism>
<dbReference type="OrthoDB" id="4507093at2759"/>
<dbReference type="AlphaFoldDB" id="A0A317X346"/>
<accession>A0A317X346</accession>
<dbReference type="SUPFAM" id="SSF48452">
    <property type="entry name" value="TPR-like"/>
    <property type="match status" value="1"/>
</dbReference>
<dbReference type="Proteomes" id="UP000246702">
    <property type="component" value="Unassembled WGS sequence"/>
</dbReference>